<feature type="compositionally biased region" description="Polar residues" evidence="1">
    <location>
        <begin position="694"/>
        <end position="706"/>
    </location>
</feature>
<feature type="compositionally biased region" description="Low complexity" evidence="1">
    <location>
        <begin position="621"/>
        <end position="631"/>
    </location>
</feature>
<feature type="compositionally biased region" description="Low complexity" evidence="1">
    <location>
        <begin position="290"/>
        <end position="308"/>
    </location>
</feature>
<keyword evidence="2" id="KW-0472">Membrane</keyword>
<feature type="compositionally biased region" description="Low complexity" evidence="1">
    <location>
        <begin position="349"/>
        <end position="367"/>
    </location>
</feature>
<protein>
    <submittedName>
        <fullName evidence="3">CIR protein PIR protein</fullName>
    </submittedName>
</protein>
<dbReference type="EMBL" id="LR215066">
    <property type="protein sequence ID" value="VEV56666.1"/>
    <property type="molecule type" value="Genomic_DNA"/>
</dbReference>
<feature type="region of interest" description="Disordered" evidence="1">
    <location>
        <begin position="258"/>
        <end position="878"/>
    </location>
</feature>
<dbReference type="GeneID" id="59893054"/>
<proteinExistence type="predicted"/>
<feature type="compositionally biased region" description="Polar residues" evidence="1">
    <location>
        <begin position="487"/>
        <end position="506"/>
    </location>
</feature>
<feature type="compositionally biased region" description="Polar residues" evidence="1">
    <location>
        <begin position="368"/>
        <end position="379"/>
    </location>
</feature>
<evidence type="ECO:0000256" key="2">
    <source>
        <dbReference type="SAM" id="Phobius"/>
    </source>
</evidence>
<keyword evidence="2" id="KW-1133">Transmembrane helix</keyword>
<feature type="transmembrane region" description="Helical" evidence="2">
    <location>
        <begin position="932"/>
        <end position="953"/>
    </location>
</feature>
<evidence type="ECO:0000256" key="1">
    <source>
        <dbReference type="SAM" id="MobiDB-lite"/>
    </source>
</evidence>
<reference evidence="3 4" key="1">
    <citation type="submission" date="2019-01" db="EMBL/GenBank/DDBJ databases">
        <authorList>
            <person name="Ramaprasad A."/>
        </authorList>
    </citation>
    <scope>NUCLEOTIDE SEQUENCE [LARGE SCALE GENOMIC DNA]</scope>
</reference>
<dbReference type="InterPro" id="IPR006477">
    <property type="entry name" value="Yir_bir_cir"/>
</dbReference>
<dbReference type="Pfam" id="PF06022">
    <property type="entry name" value="Cir_Bir_Yir"/>
    <property type="match status" value="1"/>
</dbReference>
<feature type="compositionally biased region" description="Gly residues" evidence="1">
    <location>
        <begin position="707"/>
        <end position="716"/>
    </location>
</feature>
<dbReference type="Proteomes" id="UP000290582">
    <property type="component" value="Chromosome PVVCY_10"/>
</dbReference>
<sequence>MAEKLCKFLLEVDGYFNNENVDEKKFNANSSFGYRCPYEKKGKKQIPRGCKNNYERINAVAGYLYQNLYQISNQLNNVGDHHSQYLEMFIMWLGDKLYKLEKGKDATIKESYEKHLKPFMSGFNYWNVLNNKRVYTEAKLWYMNEFYKLFNHICNLVIEYNKTHKNTDTSNLINYFMQCDKTYKALYNIVKDCKPYLHLLDILKKIYEDFRFDKIINDSTRPLLSNHFKSLRTGKNNDEYFVTQSKDLDFQHDGCVKREIPNDQNSKKGVTGGNIGGSQGNIKLPPVQNPAAAKKQPVPAQGQQGKTPGKPPPSQGQQGKPSGKPSGKPPRKPPGNPPVKPSPAQTGAPKPQTPSQSSSTSSQKGTSLNGSQTSGQLHQNGAGKGKGSKASDTGVSGSGGGSVTEGASGNKVPSVGGKSVTDNGGSGVIGAGKGGGDGNKVDTNSKKGVADGNIGGSQGNIKLPPAQTPDIKPNPPHTKHPAPVQPVSPQKSKGSVLSANVKQVSGDSPGGKPAPTPPPLQTSETNDQSGAKGSDIKKGNKVDGSNVPGGGISHPGSPDGKPKNGEQKKQNQVGTPSPGPKAGSQGSSGSQTKDSENSSPGSNGAGISQSPDTMPPPPTPQGGQKLGTGPQRGTKDSNKGLDPSKSEKNGAGIQKGNSDSVDTGKGVPSVDTGASGSGPGAGTRNTNRGSGGTYSQVLSPGSDQGVSNGGAEGSGDGPSVEKGDTGSGTTDGLGTSNTAQVNPSSVPGSSGGTSKDNSQTKISKVDDPSLTSQVTRPGNQGNVGGIPPSVQITGKDPPSIIDNGKGDTTDNTNTGDSEKKDSNSVTVNKGTTENNKIDQLKGTDHTQGSSSSVTGGSGSGPGAGTVGGSNSQVNTNVGKGGIQTLATTQVTLPSSDISPSNIGNGNKTLGTAIKVIEKLSIWCIAQNKKCNIVGIGIIGFSIFSFLAIMYKYLSFGSATKSKKKNMKRVIKLVDGNKKTKIIISSYDKKRGLKLIINSVGGKKYPLLNMYKLMQTDPMPFINLFFLLIFFVYKRKRDTIE</sequence>
<dbReference type="VEuPathDB" id="PlasmoDB:PVVCY_1000030"/>
<feature type="compositionally biased region" description="Polar residues" evidence="1">
    <location>
        <begin position="584"/>
        <end position="608"/>
    </location>
</feature>
<feature type="compositionally biased region" description="Basic and acidic residues" evidence="1">
    <location>
        <begin position="439"/>
        <end position="449"/>
    </location>
</feature>
<evidence type="ECO:0000313" key="4">
    <source>
        <dbReference type="Proteomes" id="UP000290582"/>
    </source>
</evidence>
<feature type="compositionally biased region" description="Basic and acidic residues" evidence="1">
    <location>
        <begin position="560"/>
        <end position="569"/>
    </location>
</feature>
<gene>
    <name evidence="3" type="ORF">PVVCY_1000030</name>
</gene>
<feature type="compositionally biased region" description="Low complexity" evidence="1">
    <location>
        <begin position="315"/>
        <end position="326"/>
    </location>
</feature>
<dbReference type="RefSeq" id="XP_037490488.1">
    <property type="nucleotide sequence ID" value="XM_037634388.1"/>
</dbReference>
<accession>A0A449BT63</accession>
<organism evidence="3 4">
    <name type="scientific">Plasmodium vinckei vinckei</name>
    <dbReference type="NCBI Taxonomy" id="54757"/>
    <lineage>
        <taxon>Eukaryota</taxon>
        <taxon>Sar</taxon>
        <taxon>Alveolata</taxon>
        <taxon>Apicomplexa</taxon>
        <taxon>Aconoidasida</taxon>
        <taxon>Haemosporida</taxon>
        <taxon>Plasmodiidae</taxon>
        <taxon>Plasmodium</taxon>
        <taxon>Plasmodium (Vinckeia)</taxon>
    </lineage>
</organism>
<dbReference type="AlphaFoldDB" id="A0A449BT63"/>
<dbReference type="KEGG" id="pvv:PVVCY_1000030"/>
<feature type="compositionally biased region" description="Low complexity" evidence="1">
    <location>
        <begin position="732"/>
        <end position="754"/>
    </location>
</feature>
<feature type="compositionally biased region" description="Basic and acidic residues" evidence="1">
    <location>
        <begin position="835"/>
        <end position="844"/>
    </location>
</feature>
<feature type="compositionally biased region" description="Pro residues" evidence="1">
    <location>
        <begin position="332"/>
        <end position="341"/>
    </location>
</feature>
<feature type="compositionally biased region" description="Polar residues" evidence="1">
    <location>
        <begin position="769"/>
        <end position="780"/>
    </location>
</feature>
<feature type="compositionally biased region" description="Gly residues" evidence="1">
    <location>
        <begin position="424"/>
        <end position="438"/>
    </location>
</feature>
<name>A0A449BT63_PLAVN</name>
<feature type="compositionally biased region" description="Gly residues" evidence="1">
    <location>
        <begin position="855"/>
        <end position="867"/>
    </location>
</feature>
<feature type="compositionally biased region" description="Polar residues" evidence="1">
    <location>
        <begin position="823"/>
        <end position="834"/>
    </location>
</feature>
<feature type="compositionally biased region" description="Basic and acidic residues" evidence="1">
    <location>
        <begin position="633"/>
        <end position="648"/>
    </location>
</feature>
<evidence type="ECO:0000313" key="3">
    <source>
        <dbReference type="EMBL" id="VEV56666.1"/>
    </source>
</evidence>
<feature type="compositionally biased region" description="Polar residues" evidence="1">
    <location>
        <begin position="521"/>
        <end position="531"/>
    </location>
</feature>
<feature type="compositionally biased region" description="Gly residues" evidence="1">
    <location>
        <begin position="270"/>
        <end position="279"/>
    </location>
</feature>
<keyword evidence="2" id="KW-0812">Transmembrane</keyword>